<evidence type="ECO:0000256" key="9">
    <source>
        <dbReference type="ARBA" id="ARBA00023077"/>
    </source>
</evidence>
<dbReference type="PANTHER" id="PTHR32552">
    <property type="entry name" value="FERRICHROME IRON RECEPTOR-RELATED"/>
    <property type="match status" value="1"/>
</dbReference>
<keyword evidence="4" id="KW-0410">Iron transport</keyword>
<dbReference type="InterPro" id="IPR036942">
    <property type="entry name" value="Beta-barrel_TonB_sf"/>
</dbReference>
<evidence type="ECO:0000256" key="8">
    <source>
        <dbReference type="ARBA" id="ARBA00023065"/>
    </source>
</evidence>
<evidence type="ECO:0000256" key="3">
    <source>
        <dbReference type="ARBA" id="ARBA00022452"/>
    </source>
</evidence>
<evidence type="ECO:0000256" key="12">
    <source>
        <dbReference type="PROSITE-ProRule" id="PRU01360"/>
    </source>
</evidence>
<keyword evidence="2 12" id="KW-0813">Transport</keyword>
<evidence type="ECO:0000256" key="7">
    <source>
        <dbReference type="ARBA" id="ARBA00023004"/>
    </source>
</evidence>
<accession>A0A971M4B0</accession>
<protein>
    <submittedName>
        <fullName evidence="15">TonB-dependent receptor</fullName>
    </submittedName>
</protein>
<dbReference type="EMBL" id="JAAYEE010000128">
    <property type="protein sequence ID" value="NLW35399.1"/>
    <property type="molecule type" value="Genomic_DNA"/>
</dbReference>
<keyword evidence="5 12" id="KW-0812">Transmembrane</keyword>
<keyword evidence="9" id="KW-0798">TonB box</keyword>
<evidence type="ECO:0000256" key="13">
    <source>
        <dbReference type="SAM" id="SignalP"/>
    </source>
</evidence>
<evidence type="ECO:0000256" key="6">
    <source>
        <dbReference type="ARBA" id="ARBA00022729"/>
    </source>
</evidence>
<organism evidence="15 16">
    <name type="scientific">Syntrophorhabdus aromaticivorans</name>
    <dbReference type="NCBI Taxonomy" id="328301"/>
    <lineage>
        <taxon>Bacteria</taxon>
        <taxon>Pseudomonadati</taxon>
        <taxon>Thermodesulfobacteriota</taxon>
        <taxon>Syntrophorhabdia</taxon>
        <taxon>Syntrophorhabdales</taxon>
        <taxon>Syntrophorhabdaceae</taxon>
        <taxon>Syntrophorhabdus</taxon>
    </lineage>
</organism>
<feature type="signal peptide" evidence="13">
    <location>
        <begin position="1"/>
        <end position="20"/>
    </location>
</feature>
<dbReference type="SUPFAM" id="SSF56935">
    <property type="entry name" value="Porins"/>
    <property type="match status" value="1"/>
</dbReference>
<feature type="chain" id="PRO_5037076237" evidence="13">
    <location>
        <begin position="21"/>
        <end position="743"/>
    </location>
</feature>
<keyword evidence="3 12" id="KW-1134">Transmembrane beta strand</keyword>
<evidence type="ECO:0000259" key="14">
    <source>
        <dbReference type="Pfam" id="PF00593"/>
    </source>
</evidence>
<keyword evidence="10 12" id="KW-0472">Membrane</keyword>
<comment type="subcellular location">
    <subcellularLocation>
        <location evidence="1 12">Cell outer membrane</location>
        <topology evidence="1 12">Multi-pass membrane protein</topology>
    </subcellularLocation>
</comment>
<keyword evidence="8" id="KW-0406">Ion transport</keyword>
<dbReference type="InterPro" id="IPR000531">
    <property type="entry name" value="Beta-barrel_TonB"/>
</dbReference>
<evidence type="ECO:0000256" key="1">
    <source>
        <dbReference type="ARBA" id="ARBA00004571"/>
    </source>
</evidence>
<dbReference type="AlphaFoldDB" id="A0A971M4B0"/>
<dbReference type="Proteomes" id="UP000777265">
    <property type="component" value="Unassembled WGS sequence"/>
</dbReference>
<dbReference type="PANTHER" id="PTHR32552:SF89">
    <property type="entry name" value="CATECHOLATE SIDEROPHORE RECEPTOR FIU"/>
    <property type="match status" value="1"/>
</dbReference>
<gene>
    <name evidence="15" type="ORF">GXY80_07955</name>
</gene>
<reference evidence="15" key="1">
    <citation type="journal article" date="2020" name="Biotechnol. Biofuels">
        <title>New insights from the biogas microbiome by comprehensive genome-resolved metagenomics of nearly 1600 species originating from multiple anaerobic digesters.</title>
        <authorList>
            <person name="Campanaro S."/>
            <person name="Treu L."/>
            <person name="Rodriguez-R L.M."/>
            <person name="Kovalovszki A."/>
            <person name="Ziels R.M."/>
            <person name="Maus I."/>
            <person name="Zhu X."/>
            <person name="Kougias P.G."/>
            <person name="Basile A."/>
            <person name="Luo G."/>
            <person name="Schluter A."/>
            <person name="Konstantinidis K.T."/>
            <person name="Angelidaki I."/>
        </authorList>
    </citation>
    <scope>NUCLEOTIDE SEQUENCE</scope>
    <source>
        <strain evidence="15">AS06rmzACSIP_7</strain>
    </source>
</reference>
<dbReference type="PROSITE" id="PS52016">
    <property type="entry name" value="TONB_DEPENDENT_REC_3"/>
    <property type="match status" value="1"/>
</dbReference>
<feature type="domain" description="TonB-dependent receptor-like beta-barrel" evidence="14">
    <location>
        <begin position="248"/>
        <end position="705"/>
    </location>
</feature>
<evidence type="ECO:0000256" key="11">
    <source>
        <dbReference type="ARBA" id="ARBA00023237"/>
    </source>
</evidence>
<reference evidence="15" key="2">
    <citation type="submission" date="2020-01" db="EMBL/GenBank/DDBJ databases">
        <authorList>
            <person name="Campanaro S."/>
        </authorList>
    </citation>
    <scope>NUCLEOTIDE SEQUENCE</scope>
    <source>
        <strain evidence="15">AS06rmzACSIP_7</strain>
    </source>
</reference>
<keyword evidence="6 13" id="KW-0732">Signal</keyword>
<proteinExistence type="inferred from homology"/>
<dbReference type="GO" id="GO:0015344">
    <property type="term" value="F:siderophore uptake transmembrane transporter activity"/>
    <property type="evidence" value="ECO:0007669"/>
    <property type="project" value="TreeGrafter"/>
</dbReference>
<sequence length="743" mass="82786">MKLRFAVYMTALLVCCVALQGWCEEAQEKFTMEEVVVEGKQERGIFEAKTTQSDTESTVNREGIKLYGGAGQISPFKAVEILPSVNYQSADGYGLTNNQSIRVRGQSRVGSTIEGVSLLNYGLTPGVSDQWLFDMENLSSVSLYRGAVGPEKSFAPYNTGGTVDRILLRPADKAGFTVSEAHGSYNFNKLFTRLDSGLLPSGTKLFFSFSKTGADNWKGSGDFKSDIFSFGISQKVSSNVKVELFGTYGNPESNAYRSLAYAQSRDLSAYNRYSYSDNANSSDYHDYNKSSFINSAFFSNIEIKTPGDGRVTLKPYYARERGRTLTGITVSGRPGVREWVIRHDMFGLVAQYDTKLLGADFTLGYWYCNQEPPGPPTAQKLFVINNNSLRYTGRWAILSDPTENHEWHSPYISLGKQFGSLHVKGGLRYVYEKAPSIDLYNSTNVPDVSLEDTFGYTTVDPSGSVRGEIIRKALPNFGVNYAVTKQLNTYFNYGKNIGRPAFDTWYTYANNRAAFTSRGLTAQYLWRKIKPEISDHFDLGARYNTDLWSVGGVVFYVVSNDKSVSVADPNLGGIRYSQNVGEAMSYGAELEISRSIGKNFNVFAVGSYNKYEFTKDIRVAANSVTKAKGNQVPDVPVYEARVGATYRFHDFAFTSALRYTGKRYGDVENNERVSAYTVVDADIRYTKENVWSFKSITAGLAFYNLFNTRYISVINVSDDTRQGGASYYTGAPLTVVGRLEFKF</sequence>
<dbReference type="Pfam" id="PF00593">
    <property type="entry name" value="TonB_dep_Rec_b-barrel"/>
    <property type="match status" value="1"/>
</dbReference>
<evidence type="ECO:0000256" key="2">
    <source>
        <dbReference type="ARBA" id="ARBA00022448"/>
    </source>
</evidence>
<name>A0A971M4B0_9BACT</name>
<keyword evidence="15" id="KW-0675">Receptor</keyword>
<evidence type="ECO:0000313" key="15">
    <source>
        <dbReference type="EMBL" id="NLW35399.1"/>
    </source>
</evidence>
<evidence type="ECO:0000256" key="10">
    <source>
        <dbReference type="ARBA" id="ARBA00023136"/>
    </source>
</evidence>
<keyword evidence="7" id="KW-0408">Iron</keyword>
<evidence type="ECO:0000256" key="5">
    <source>
        <dbReference type="ARBA" id="ARBA00022692"/>
    </source>
</evidence>
<comment type="caution">
    <text evidence="15">The sequence shown here is derived from an EMBL/GenBank/DDBJ whole genome shotgun (WGS) entry which is preliminary data.</text>
</comment>
<comment type="similarity">
    <text evidence="12">Belongs to the TonB-dependent receptor family.</text>
</comment>
<evidence type="ECO:0000256" key="4">
    <source>
        <dbReference type="ARBA" id="ARBA00022496"/>
    </source>
</evidence>
<dbReference type="GO" id="GO:0009279">
    <property type="term" value="C:cell outer membrane"/>
    <property type="evidence" value="ECO:0007669"/>
    <property type="project" value="UniProtKB-SubCell"/>
</dbReference>
<evidence type="ECO:0000313" key="16">
    <source>
        <dbReference type="Proteomes" id="UP000777265"/>
    </source>
</evidence>
<keyword evidence="11 12" id="KW-0998">Cell outer membrane</keyword>
<dbReference type="Gene3D" id="2.40.170.20">
    <property type="entry name" value="TonB-dependent receptor, beta-barrel domain"/>
    <property type="match status" value="1"/>
</dbReference>
<dbReference type="InterPro" id="IPR039426">
    <property type="entry name" value="TonB-dep_rcpt-like"/>
</dbReference>